<reference evidence="12 13" key="1">
    <citation type="journal article" date="2022" name="Front. Microbiol.">
        <title>Male-killing mechanisms vary between Spiroplasma species.</title>
        <authorList>
            <person name="Arai H."/>
            <person name="Inoue M."/>
            <person name="Kageyama D."/>
        </authorList>
    </citation>
    <scope>NUCLEOTIDE SEQUENCE [LARGE SCALE GENOMIC DNA]</scope>
    <source>
        <strain evidence="13">sHm</strain>
    </source>
</reference>
<dbReference type="NCBIfam" id="TIGR03592">
    <property type="entry name" value="yidC_oxa1_cterm"/>
    <property type="match status" value="1"/>
</dbReference>
<keyword evidence="2" id="KW-0813">Transport</keyword>
<name>A0ABN6SV61_9MOLU</name>
<accession>A0ABN6SV61</accession>
<comment type="similarity">
    <text evidence="9">Belongs to the OXA1/ALB3/YidC family.</text>
</comment>
<gene>
    <name evidence="12" type="ORF">SHM_00280</name>
</gene>
<evidence type="ECO:0000256" key="9">
    <source>
        <dbReference type="RuleBase" id="RU003945"/>
    </source>
</evidence>
<dbReference type="InterPro" id="IPR028055">
    <property type="entry name" value="YidC/Oxa/ALB_C"/>
</dbReference>
<dbReference type="RefSeq" id="WP_281748761.1">
    <property type="nucleotide sequence ID" value="NZ_AP026933.1"/>
</dbReference>
<dbReference type="EMBL" id="AP026933">
    <property type="protein sequence ID" value="BDT02382.1"/>
    <property type="molecule type" value="Genomic_DNA"/>
</dbReference>
<comment type="subcellular location">
    <subcellularLocation>
        <location evidence="1">Cell membrane</location>
        <topology evidence="1">Multi-pass membrane protein</topology>
    </subcellularLocation>
    <subcellularLocation>
        <location evidence="9">Membrane</location>
        <topology evidence="9">Multi-pass membrane protein</topology>
    </subcellularLocation>
</comment>
<dbReference type="InterPro" id="IPR047196">
    <property type="entry name" value="YidC_ALB_C"/>
</dbReference>
<evidence type="ECO:0000256" key="4">
    <source>
        <dbReference type="ARBA" id="ARBA00022692"/>
    </source>
</evidence>
<keyword evidence="13" id="KW-1185">Reference proteome</keyword>
<dbReference type="Pfam" id="PF02096">
    <property type="entry name" value="60KD_IMP"/>
    <property type="match status" value="1"/>
</dbReference>
<sequence>MQYKKFLFPEQQKKNVWLKITWKWTKIILGTFLLMSTLWGCGQTMGDPNVATSDVISAYDFQRYNVAAVFFELLIGNSDVAKNHIFHFNGNNIYEYGFTGIRTWSEAWTQTKSPFFGMFVYPIAWILVSISVGLSGGVDVNSKYWSVSVIFAIIFTTLIIKLITLVFTFKAQQNQEKMQSVQMKTSEIQAKYKHSRDPSAKQKQQMELMAIYKKEGINPMAAFIPMFLSLPFLTAMFTVMKSTNLLKNTVVGAISLVEQPWTMVTHGQFMYLIIIVIYIPTQLVSMLLPMFLNRSRQKIKTKEAKAALKKQVIIQSVMIFMFLFYVCVAPSGLGIYWIISGILQIFQTFGFHYYNKHKRSRYKKNGTISTPFSSKIKKIFTKSEIVVQPKKNK</sequence>
<evidence type="ECO:0000313" key="12">
    <source>
        <dbReference type="EMBL" id="BDT02382.1"/>
    </source>
</evidence>
<evidence type="ECO:0000313" key="13">
    <source>
        <dbReference type="Proteomes" id="UP001163387"/>
    </source>
</evidence>
<keyword evidence="8" id="KW-0143">Chaperone</keyword>
<protein>
    <submittedName>
        <fullName evidence="12">Membrane protein insertase YidC</fullName>
    </submittedName>
</protein>
<feature type="transmembrane region" description="Helical" evidence="10">
    <location>
        <begin position="115"/>
        <end position="138"/>
    </location>
</feature>
<dbReference type="InterPro" id="IPR001708">
    <property type="entry name" value="YidC/ALB3/OXA1/COX18"/>
</dbReference>
<feature type="transmembrane region" description="Helical" evidence="10">
    <location>
        <begin position="220"/>
        <end position="240"/>
    </location>
</feature>
<evidence type="ECO:0000256" key="10">
    <source>
        <dbReference type="SAM" id="Phobius"/>
    </source>
</evidence>
<evidence type="ECO:0000256" key="3">
    <source>
        <dbReference type="ARBA" id="ARBA00022475"/>
    </source>
</evidence>
<keyword evidence="5" id="KW-0653">Protein transport</keyword>
<evidence type="ECO:0000256" key="6">
    <source>
        <dbReference type="ARBA" id="ARBA00022989"/>
    </source>
</evidence>
<keyword evidence="4 9" id="KW-0812">Transmembrane</keyword>
<evidence type="ECO:0000256" key="1">
    <source>
        <dbReference type="ARBA" id="ARBA00004651"/>
    </source>
</evidence>
<evidence type="ECO:0000256" key="2">
    <source>
        <dbReference type="ARBA" id="ARBA00022448"/>
    </source>
</evidence>
<dbReference type="PANTHER" id="PTHR12428">
    <property type="entry name" value="OXA1"/>
    <property type="match status" value="1"/>
</dbReference>
<feature type="domain" description="Membrane insertase YidC/Oxa/ALB C-terminal" evidence="11">
    <location>
        <begin position="151"/>
        <end position="349"/>
    </location>
</feature>
<keyword evidence="3" id="KW-1003">Cell membrane</keyword>
<organism evidence="12 13">
    <name type="scientific">Spiroplasma ixodetis</name>
    <dbReference type="NCBI Taxonomy" id="2141"/>
    <lineage>
        <taxon>Bacteria</taxon>
        <taxon>Bacillati</taxon>
        <taxon>Mycoplasmatota</taxon>
        <taxon>Mollicutes</taxon>
        <taxon>Entomoplasmatales</taxon>
        <taxon>Spiroplasmataceae</taxon>
        <taxon>Spiroplasma</taxon>
    </lineage>
</organism>
<keyword evidence="7 10" id="KW-0472">Membrane</keyword>
<dbReference type="Proteomes" id="UP001163387">
    <property type="component" value="Chromosome"/>
</dbReference>
<evidence type="ECO:0000256" key="7">
    <source>
        <dbReference type="ARBA" id="ARBA00023136"/>
    </source>
</evidence>
<keyword evidence="6 10" id="KW-1133">Transmembrane helix</keyword>
<dbReference type="CDD" id="cd20070">
    <property type="entry name" value="5TM_YidC_Alb3"/>
    <property type="match status" value="1"/>
</dbReference>
<feature type="transmembrane region" description="Helical" evidence="10">
    <location>
        <begin position="144"/>
        <end position="169"/>
    </location>
</feature>
<dbReference type="PANTHER" id="PTHR12428:SF65">
    <property type="entry name" value="CYTOCHROME C OXIDASE ASSEMBLY PROTEIN COX18, MITOCHONDRIAL"/>
    <property type="match status" value="1"/>
</dbReference>
<evidence type="ECO:0000256" key="5">
    <source>
        <dbReference type="ARBA" id="ARBA00022927"/>
    </source>
</evidence>
<feature type="transmembrane region" description="Helical" evidence="10">
    <location>
        <begin position="335"/>
        <end position="354"/>
    </location>
</feature>
<feature type="transmembrane region" description="Helical" evidence="10">
    <location>
        <begin position="312"/>
        <end position="329"/>
    </location>
</feature>
<evidence type="ECO:0000259" key="11">
    <source>
        <dbReference type="Pfam" id="PF02096"/>
    </source>
</evidence>
<feature type="transmembrane region" description="Helical" evidence="10">
    <location>
        <begin position="269"/>
        <end position="292"/>
    </location>
</feature>
<proteinExistence type="inferred from homology"/>
<evidence type="ECO:0000256" key="8">
    <source>
        <dbReference type="ARBA" id="ARBA00023186"/>
    </source>
</evidence>